<gene>
    <name evidence="3" type="ORF">D9619_004570</name>
</gene>
<evidence type="ECO:0000259" key="2">
    <source>
        <dbReference type="Pfam" id="PF16010"/>
    </source>
</evidence>
<dbReference type="EMBL" id="JAACJJ010000014">
    <property type="protein sequence ID" value="KAF5327819.1"/>
    <property type="molecule type" value="Genomic_DNA"/>
</dbReference>
<name>A0A8H5BRE5_9AGAR</name>
<reference evidence="3 4" key="1">
    <citation type="journal article" date="2020" name="ISME J.">
        <title>Uncovering the hidden diversity of litter-decomposition mechanisms in mushroom-forming fungi.</title>
        <authorList>
            <person name="Floudas D."/>
            <person name="Bentzer J."/>
            <person name="Ahren D."/>
            <person name="Johansson T."/>
            <person name="Persson P."/>
            <person name="Tunlid A."/>
        </authorList>
    </citation>
    <scope>NUCLEOTIDE SEQUENCE [LARGE SCALE GENOMIC DNA]</scope>
    <source>
        <strain evidence="3 4">CBS 101986</strain>
    </source>
</reference>
<keyword evidence="4" id="KW-1185">Reference proteome</keyword>
<protein>
    <recommendedName>
        <fullName evidence="2">Cellobiose dehydrogenase-like cytochrome domain-containing protein</fullName>
    </recommendedName>
</protein>
<keyword evidence="1" id="KW-0732">Signal</keyword>
<dbReference type="Pfam" id="PF16010">
    <property type="entry name" value="CDH-cyt"/>
    <property type="match status" value="1"/>
</dbReference>
<evidence type="ECO:0000313" key="4">
    <source>
        <dbReference type="Proteomes" id="UP000567179"/>
    </source>
</evidence>
<proteinExistence type="predicted"/>
<organism evidence="3 4">
    <name type="scientific">Psilocybe cf. subviscida</name>
    <dbReference type="NCBI Taxonomy" id="2480587"/>
    <lineage>
        <taxon>Eukaryota</taxon>
        <taxon>Fungi</taxon>
        <taxon>Dikarya</taxon>
        <taxon>Basidiomycota</taxon>
        <taxon>Agaricomycotina</taxon>
        <taxon>Agaricomycetes</taxon>
        <taxon>Agaricomycetidae</taxon>
        <taxon>Agaricales</taxon>
        <taxon>Agaricineae</taxon>
        <taxon>Strophariaceae</taxon>
        <taxon>Psilocybe</taxon>
    </lineage>
</organism>
<accession>A0A8H5BRE5</accession>
<feature type="signal peptide" evidence="1">
    <location>
        <begin position="1"/>
        <end position="19"/>
    </location>
</feature>
<evidence type="ECO:0000313" key="3">
    <source>
        <dbReference type="EMBL" id="KAF5327819.1"/>
    </source>
</evidence>
<dbReference type="SUPFAM" id="SSF49344">
    <property type="entry name" value="CBD9-like"/>
    <property type="match status" value="1"/>
</dbReference>
<feature type="chain" id="PRO_5034868817" description="Cellobiose dehydrogenase-like cytochrome domain-containing protein" evidence="1">
    <location>
        <begin position="20"/>
        <end position="210"/>
    </location>
</feature>
<comment type="caution">
    <text evidence="3">The sequence shown here is derived from an EMBL/GenBank/DDBJ whole genome shotgun (WGS) entry which is preliminary data.</text>
</comment>
<dbReference type="AlphaFoldDB" id="A0A8H5BRE5"/>
<feature type="domain" description="Cellobiose dehydrogenase-like cytochrome" evidence="2">
    <location>
        <begin position="24"/>
        <end position="203"/>
    </location>
</feature>
<dbReference type="InterPro" id="IPR015920">
    <property type="entry name" value="Cellobiose_DH-like_cyt"/>
</dbReference>
<dbReference type="Proteomes" id="UP000567179">
    <property type="component" value="Unassembled WGS sequence"/>
</dbReference>
<dbReference type="Gene3D" id="2.60.40.1210">
    <property type="entry name" value="Cellobiose dehydrogenase, cytochrome domain"/>
    <property type="match status" value="1"/>
</dbReference>
<sequence>MFWSTFIVLAAVRCATAIAQSTAFVDSSTGIVFQRVQTNTDGSSVAIALPSQGAAASDAIIQLTGPASHSFAGVSPSIATGSIFAACCWCCTAQRRSIHGGFRQPMFGARRLGAGGHEEKTAVEPVLTAIGEPEITESTFKVTFRCQNCTFSETKGSKFTTLTTVFSTNEVSSISDPNLKVNPATDIITEVQFNLADARIANYWSIVNRH</sequence>
<dbReference type="OrthoDB" id="3091248at2759"/>
<evidence type="ECO:0000256" key="1">
    <source>
        <dbReference type="SAM" id="SignalP"/>
    </source>
</evidence>